<evidence type="ECO:0000259" key="3">
    <source>
        <dbReference type="Pfam" id="PF12874"/>
    </source>
</evidence>
<protein>
    <recommendedName>
        <fullName evidence="7">S phase cyclin A-associated protein in the endoplasmic reticulum</fullName>
    </recommendedName>
</protein>
<dbReference type="RefSeq" id="XP_022657144.1">
    <property type="nucleotide sequence ID" value="XM_022801409.1"/>
</dbReference>
<proteinExistence type="predicted"/>
<feature type="domain" description="C2H2-type" evidence="3">
    <location>
        <begin position="860"/>
        <end position="883"/>
    </location>
</feature>
<evidence type="ECO:0000313" key="6">
    <source>
        <dbReference type="Proteomes" id="UP000594260"/>
    </source>
</evidence>
<dbReference type="Pfam" id="PF16501">
    <property type="entry name" value="SCAPER_N"/>
    <property type="match status" value="1"/>
</dbReference>
<feature type="compositionally biased region" description="Low complexity" evidence="2">
    <location>
        <begin position="546"/>
        <end position="557"/>
    </location>
</feature>
<dbReference type="OrthoDB" id="313366at2759"/>
<dbReference type="InterPro" id="IPR013087">
    <property type="entry name" value="Znf_C2H2_type"/>
</dbReference>
<feature type="domain" description="S phase cyclin A-associated protein in the endoplasmic reticulum N-terminal" evidence="4">
    <location>
        <begin position="30"/>
        <end position="112"/>
    </location>
</feature>
<feature type="compositionally biased region" description="Polar residues" evidence="2">
    <location>
        <begin position="466"/>
        <end position="475"/>
    </location>
</feature>
<feature type="compositionally biased region" description="Basic and acidic residues" evidence="2">
    <location>
        <begin position="647"/>
        <end position="686"/>
    </location>
</feature>
<evidence type="ECO:0008006" key="7">
    <source>
        <dbReference type="Google" id="ProtNLM"/>
    </source>
</evidence>
<evidence type="ECO:0000256" key="2">
    <source>
        <dbReference type="SAM" id="MobiDB-lite"/>
    </source>
</evidence>
<feature type="compositionally biased region" description="Basic and acidic residues" evidence="2">
    <location>
        <begin position="488"/>
        <end position="503"/>
    </location>
</feature>
<dbReference type="InterPro" id="IPR032446">
    <property type="entry name" value="SCAPER_N"/>
</dbReference>
<feature type="compositionally biased region" description="Low complexity" evidence="2">
    <location>
        <begin position="279"/>
        <end position="292"/>
    </location>
</feature>
<feature type="region of interest" description="Disordered" evidence="2">
    <location>
        <begin position="148"/>
        <end position="188"/>
    </location>
</feature>
<dbReference type="InParanoid" id="A0A7M7JTW4"/>
<evidence type="ECO:0000256" key="1">
    <source>
        <dbReference type="SAM" id="Coils"/>
    </source>
</evidence>
<feature type="coiled-coil region" evidence="1">
    <location>
        <begin position="776"/>
        <end position="845"/>
    </location>
</feature>
<dbReference type="KEGG" id="vde:111248676"/>
<evidence type="ECO:0000313" key="5">
    <source>
        <dbReference type="EnsemblMetazoa" id="XP_022657144"/>
    </source>
</evidence>
<feature type="region of interest" description="Disordered" evidence="2">
    <location>
        <begin position="423"/>
        <end position="503"/>
    </location>
</feature>
<dbReference type="PANTHER" id="PTHR31434:SF2">
    <property type="entry name" value="S PHASE CYCLIN A-ASSOCIATED PROTEIN IN THE ENDOPLASMIC RETICULUM"/>
    <property type="match status" value="1"/>
</dbReference>
<keyword evidence="1" id="KW-0175">Coiled coil</keyword>
<accession>A0A7M7JTW4</accession>
<dbReference type="CTD" id="35149"/>
<feature type="region of interest" description="Disordered" evidence="2">
    <location>
        <begin position="272"/>
        <end position="292"/>
    </location>
</feature>
<dbReference type="FunCoup" id="A0A7M7JTW4">
    <property type="interactions" value="473"/>
</dbReference>
<dbReference type="EnsemblMetazoa" id="XM_022801409">
    <property type="protein sequence ID" value="XP_022657144"/>
    <property type="gene ID" value="LOC111248676"/>
</dbReference>
<dbReference type="OMA" id="EKSDANC"/>
<feature type="region of interest" description="Disordered" evidence="2">
    <location>
        <begin position="699"/>
        <end position="738"/>
    </location>
</feature>
<keyword evidence="6" id="KW-1185">Reference proteome</keyword>
<feature type="region of interest" description="Disordered" evidence="2">
    <location>
        <begin position="536"/>
        <end position="570"/>
    </location>
</feature>
<dbReference type="GeneID" id="111248676"/>
<dbReference type="Proteomes" id="UP000594260">
    <property type="component" value="Unplaced"/>
</dbReference>
<reference evidence="5" key="1">
    <citation type="submission" date="2021-01" db="UniProtKB">
        <authorList>
            <consortium name="EnsemblMetazoa"/>
        </authorList>
    </citation>
    <scope>IDENTIFICATION</scope>
</reference>
<feature type="region of interest" description="Disordered" evidence="2">
    <location>
        <begin position="645"/>
        <end position="686"/>
    </location>
</feature>
<name>A0A7M7JTW4_VARDE</name>
<sequence>MMHGILGESVVMSTCKDMCAERTRSSSLGRARGYRARYWAYLLDNLQKAKDEICDVCERDQDILACKEALLVLNNYSKELIALIELIRLNDKLEKTPEPCRPSSLSWEVRKPGGSLSRMARVSPVPPRYSPLPQAKETCTVAVQTINSGQLSDDNRTRVPPPTPNRPASGLATRVTSKNSPSSPVPMKSILSTRNTTQKAPLAVTPVTKKPLGLAVSHARKLLASSPTSTLRKQIVPKTAGPPPVKQTTSSLLRRCATTMGADTKTILSQRTPNVTKMSESTSSLSSSTSSKSWAETVKGGSMRALSVANNGLGVNVDSNNETNNDDDGWKVVNHHKVKAKSPSPLVIRSPSVPEIIRKRPSGSPATVFKRPSLSLPQNESWITKSLPALTQKLATVQGAQCGGTMPPLQKSHTTFSIVQRRDKENDPVPPKVVHKTPQPKSAPIKASVRPVSKVAPTRVAMVKPTTRTSSVTSRAQEKSRPNATVADKLRQETDNKAKAETNKIKRDSTIRKSQVNERSSVCEKATYAYIPLDKRSSGSAEEKSSTSSSMEVSTESVTLGDSRNDPQGVPQELTIFIPESVRSDSVSEVSPRSVDKNISTDGPFEGDFFTDRMAAAIWINKQGLSLADQVEFLDQIEQRVPGRATKVHEKLSSPRKGVTEETLRKHEQRQAKAQEHRDRLKEERAQNYRDILRKVEEHKAAKEEESKTLLQRAKEKQDKADKNREEQLRRKVQKAHDEKEKVQEIAFINTLEAQNKRHDIFEREKESDMRIQERQKKHQQKLEEKAAREAAAEERRKALEEEWQVKVNEILERRADRDRKLQQQQQEKEAKRQAISKINELVRERVNAPGCTPYETKKMCSACNVLITSEVYLLSHLKSGKHQEAMLRDQESYDTLSEDIHSYSLKYIIDAPIDEKLIAETEALRKHLKAIQKKRCRKLKQKILLKSKLYENQQAETNSSPAAKERKSRPLDKQLRELARVLQQNKNVKGVWTTDACNALERPLGDLERLGGKSAQADQQLAEYLSSRDCLPLLIEIAKLVQRNNLLVSSVIPAKAFGRACHLLRLAIDATQGKAAKELLQGNGALALIECQQHLLAILVPDDNPAPPKALVASCAFTSCLFHVLQVLCDRLAVTPDIGDLRGRVVDLISYTVSVGILDKLMYYFTYIQRPRDCESQVVSDTLLHALHFVAGLVRLLAAVENNGTVTQAQTALSDEAPSDSTQLLFTLRRTDAMGVVALLYSTLLCQGATPRGKEDNGVPARMPQRQVGITLAACHLLTNLASAELSTFQEVLGREGVSLQIRHIASYLLWYCSHHVQEVEERKLLHQVLLLVGFFAVDNRDNQNVIHTGGQPTVLQMLCKLPFDYFCDNMLRDILIPTLLACCSLNEQNTLLLCEEISPVMLLTYLEEKIQESSDAELPKITNDTSARVTASQIRRDRPNGVWAFNKRFPQRLWPDALEFLRKTG</sequence>
<organism evidence="5 6">
    <name type="scientific">Varroa destructor</name>
    <name type="common">Honeybee mite</name>
    <dbReference type="NCBI Taxonomy" id="109461"/>
    <lineage>
        <taxon>Eukaryota</taxon>
        <taxon>Metazoa</taxon>
        <taxon>Ecdysozoa</taxon>
        <taxon>Arthropoda</taxon>
        <taxon>Chelicerata</taxon>
        <taxon>Arachnida</taxon>
        <taxon>Acari</taxon>
        <taxon>Parasitiformes</taxon>
        <taxon>Mesostigmata</taxon>
        <taxon>Gamasina</taxon>
        <taxon>Dermanyssoidea</taxon>
        <taxon>Varroidae</taxon>
        <taxon>Varroa</taxon>
    </lineage>
</organism>
<evidence type="ECO:0000259" key="4">
    <source>
        <dbReference type="Pfam" id="PF16501"/>
    </source>
</evidence>
<feature type="compositionally biased region" description="Basic and acidic residues" evidence="2">
    <location>
        <begin position="536"/>
        <end position="545"/>
    </location>
</feature>
<dbReference type="PANTHER" id="PTHR31434">
    <property type="entry name" value="S PHASE CYCLIN A-ASSOCIATED PROTEIN IN THE ENDOPLASMIC RETICULUM"/>
    <property type="match status" value="1"/>
</dbReference>
<dbReference type="Pfam" id="PF12874">
    <property type="entry name" value="zf-met"/>
    <property type="match status" value="1"/>
</dbReference>